<dbReference type="OMA" id="WAMNTAP"/>
<keyword evidence="1" id="KW-0732">Signal</keyword>
<organism evidence="3 4">
    <name type="scientific">Ceratopteris richardii</name>
    <name type="common">Triangle waterfern</name>
    <dbReference type="NCBI Taxonomy" id="49495"/>
    <lineage>
        <taxon>Eukaryota</taxon>
        <taxon>Viridiplantae</taxon>
        <taxon>Streptophyta</taxon>
        <taxon>Embryophyta</taxon>
        <taxon>Tracheophyta</taxon>
        <taxon>Polypodiopsida</taxon>
        <taxon>Polypodiidae</taxon>
        <taxon>Polypodiales</taxon>
        <taxon>Pteridineae</taxon>
        <taxon>Pteridaceae</taxon>
        <taxon>Parkerioideae</taxon>
        <taxon>Ceratopteris</taxon>
    </lineage>
</organism>
<dbReference type="InterPro" id="IPR003245">
    <property type="entry name" value="Phytocyanin_dom"/>
</dbReference>
<evidence type="ECO:0000313" key="4">
    <source>
        <dbReference type="Proteomes" id="UP000825935"/>
    </source>
</evidence>
<keyword evidence="4" id="KW-1185">Reference proteome</keyword>
<sequence length="148" mass="16516">MGVMCARRMTEFWALSVLLLAMAGWSSAGGYGKMIVVGGKEHWRFGYNYSAWAEASGPFHAGDTLVFIYKPSTFNGITVNHNVYKLHSRKAYEQCSFAQSIILANTTQGDPGFHFTLTERNRPVYFACGIGEGLHCNEGLMKFYVVPR</sequence>
<dbReference type="PROSITE" id="PS51485">
    <property type="entry name" value="PHYTOCYANIN"/>
    <property type="match status" value="1"/>
</dbReference>
<dbReference type="PANTHER" id="PTHR34052">
    <property type="entry name" value="GLYCINE-RICH PROTEIN-LIKE"/>
    <property type="match status" value="1"/>
</dbReference>
<comment type="caution">
    <text evidence="3">The sequence shown here is derived from an EMBL/GenBank/DDBJ whole genome shotgun (WGS) entry which is preliminary data.</text>
</comment>
<accession>A0A8T2RNJ8</accession>
<dbReference type="AlphaFoldDB" id="A0A8T2RNJ8"/>
<dbReference type="GO" id="GO:0009055">
    <property type="term" value="F:electron transfer activity"/>
    <property type="evidence" value="ECO:0007669"/>
    <property type="project" value="InterPro"/>
</dbReference>
<dbReference type="OrthoDB" id="1839683at2759"/>
<dbReference type="EMBL" id="CM035430">
    <property type="protein sequence ID" value="KAH7298069.1"/>
    <property type="molecule type" value="Genomic_DNA"/>
</dbReference>
<feature type="signal peptide" evidence="1">
    <location>
        <begin position="1"/>
        <end position="28"/>
    </location>
</feature>
<dbReference type="Proteomes" id="UP000825935">
    <property type="component" value="Chromosome 25"/>
</dbReference>
<dbReference type="Gene3D" id="2.60.40.420">
    <property type="entry name" value="Cupredoxins - blue copper proteins"/>
    <property type="match status" value="1"/>
</dbReference>
<evidence type="ECO:0000259" key="2">
    <source>
        <dbReference type="PROSITE" id="PS51485"/>
    </source>
</evidence>
<evidence type="ECO:0000313" key="3">
    <source>
        <dbReference type="EMBL" id="KAH7298069.1"/>
    </source>
</evidence>
<gene>
    <name evidence="3" type="ORF">KP509_25G025700</name>
</gene>
<name>A0A8T2RNJ8_CERRI</name>
<dbReference type="InterPro" id="IPR008972">
    <property type="entry name" value="Cupredoxin"/>
</dbReference>
<dbReference type="SUPFAM" id="SSF49503">
    <property type="entry name" value="Cupredoxins"/>
    <property type="match status" value="1"/>
</dbReference>
<reference evidence="3" key="1">
    <citation type="submission" date="2021-08" db="EMBL/GenBank/DDBJ databases">
        <title>WGS assembly of Ceratopteris richardii.</title>
        <authorList>
            <person name="Marchant D.B."/>
            <person name="Chen G."/>
            <person name="Jenkins J."/>
            <person name="Shu S."/>
            <person name="Leebens-Mack J."/>
            <person name="Grimwood J."/>
            <person name="Schmutz J."/>
            <person name="Soltis P."/>
            <person name="Soltis D."/>
            <person name="Chen Z.-H."/>
        </authorList>
    </citation>
    <scope>NUCLEOTIDE SEQUENCE</scope>
    <source>
        <strain evidence="3">Whitten #5841</strain>
        <tissue evidence="3">Leaf</tissue>
    </source>
</reference>
<proteinExistence type="predicted"/>
<feature type="domain" description="Phytocyanin" evidence="2">
    <location>
        <begin position="33"/>
        <end position="148"/>
    </location>
</feature>
<dbReference type="Pfam" id="PF02298">
    <property type="entry name" value="Cu_bind_like"/>
    <property type="match status" value="1"/>
</dbReference>
<dbReference type="PANTHER" id="PTHR34052:SF1">
    <property type="entry name" value="OS06G0216700 PROTEIN"/>
    <property type="match status" value="1"/>
</dbReference>
<evidence type="ECO:0000256" key="1">
    <source>
        <dbReference type="SAM" id="SignalP"/>
    </source>
</evidence>
<protein>
    <recommendedName>
        <fullName evidence="2">Phytocyanin domain-containing protein</fullName>
    </recommendedName>
</protein>
<feature type="chain" id="PRO_5035775312" description="Phytocyanin domain-containing protein" evidence="1">
    <location>
        <begin position="29"/>
        <end position="148"/>
    </location>
</feature>